<feature type="non-terminal residue" evidence="2">
    <location>
        <position position="1"/>
    </location>
</feature>
<name>A0AA35TFP5_GEOBA</name>
<keyword evidence="1" id="KW-1133">Transmembrane helix</keyword>
<dbReference type="AlphaFoldDB" id="A0AA35TFP5"/>
<accession>A0AA35TFP5</accession>
<comment type="caution">
    <text evidence="2">The sequence shown here is derived from an EMBL/GenBank/DDBJ whole genome shotgun (WGS) entry which is preliminary data.</text>
</comment>
<protein>
    <submittedName>
        <fullName evidence="2">Uncharacterized protein</fullName>
    </submittedName>
</protein>
<dbReference type="EMBL" id="CASHTH010003641">
    <property type="protein sequence ID" value="CAI8047450.1"/>
    <property type="molecule type" value="Genomic_DNA"/>
</dbReference>
<evidence type="ECO:0000313" key="3">
    <source>
        <dbReference type="Proteomes" id="UP001174909"/>
    </source>
</evidence>
<evidence type="ECO:0000313" key="2">
    <source>
        <dbReference type="EMBL" id="CAI8047450.1"/>
    </source>
</evidence>
<feature type="transmembrane region" description="Helical" evidence="1">
    <location>
        <begin position="49"/>
        <end position="67"/>
    </location>
</feature>
<feature type="non-terminal residue" evidence="2">
    <location>
        <position position="105"/>
    </location>
</feature>
<keyword evidence="1" id="KW-0472">Membrane</keyword>
<evidence type="ECO:0000256" key="1">
    <source>
        <dbReference type="SAM" id="Phobius"/>
    </source>
</evidence>
<dbReference type="Proteomes" id="UP001174909">
    <property type="component" value="Unassembled WGS sequence"/>
</dbReference>
<organism evidence="2 3">
    <name type="scientific">Geodia barretti</name>
    <name type="common">Barrett's horny sponge</name>
    <dbReference type="NCBI Taxonomy" id="519541"/>
    <lineage>
        <taxon>Eukaryota</taxon>
        <taxon>Metazoa</taxon>
        <taxon>Porifera</taxon>
        <taxon>Demospongiae</taxon>
        <taxon>Heteroscleromorpha</taxon>
        <taxon>Tetractinellida</taxon>
        <taxon>Astrophorina</taxon>
        <taxon>Geodiidae</taxon>
        <taxon>Geodia</taxon>
    </lineage>
</organism>
<gene>
    <name evidence="2" type="ORF">GBAR_LOCUS26220</name>
</gene>
<proteinExistence type="predicted"/>
<reference evidence="2" key="1">
    <citation type="submission" date="2023-03" db="EMBL/GenBank/DDBJ databases">
        <authorList>
            <person name="Steffen K."/>
            <person name="Cardenas P."/>
        </authorList>
    </citation>
    <scope>NUCLEOTIDE SEQUENCE</scope>
</reference>
<keyword evidence="1" id="KW-0812">Transmembrane</keyword>
<keyword evidence="3" id="KW-1185">Reference proteome</keyword>
<sequence length="105" mass="11300">YCCSDQIFCESSSCTATESGPPLAPILHEPEFIFQTGPFSHIVTILERSSSALLLYCIFIFLLLNGLQETVAQTKIGHGHIPFASHLLCTCGNSFSYVLGTPGGC</sequence>